<feature type="domain" description="DUF6036" evidence="1">
    <location>
        <begin position="19"/>
        <end position="133"/>
    </location>
</feature>
<protein>
    <recommendedName>
        <fullName evidence="1">DUF6036 domain-containing protein</fullName>
    </recommendedName>
</protein>
<dbReference type="Proteomes" id="UP000229641">
    <property type="component" value="Unassembled WGS sequence"/>
</dbReference>
<gene>
    <name evidence="2" type="ORF">COV72_05775</name>
</gene>
<organism evidence="2 3">
    <name type="scientific">Candidatus Ghiorseimicrobium undicola</name>
    <dbReference type="NCBI Taxonomy" id="1974746"/>
    <lineage>
        <taxon>Bacteria</taxon>
        <taxon>Pseudomonadati</taxon>
        <taxon>Candidatus Omnitrophota</taxon>
        <taxon>Candidatus Ghiorseimicrobium</taxon>
    </lineage>
</organism>
<dbReference type="Pfam" id="PF19502">
    <property type="entry name" value="DUF6036"/>
    <property type="match status" value="1"/>
</dbReference>
<evidence type="ECO:0000313" key="2">
    <source>
        <dbReference type="EMBL" id="PIQ88925.1"/>
    </source>
</evidence>
<dbReference type="AlphaFoldDB" id="A0A2H0LZL8"/>
<dbReference type="InterPro" id="IPR045792">
    <property type="entry name" value="DUF6036"/>
</dbReference>
<dbReference type="EMBL" id="PCWA01000083">
    <property type="protein sequence ID" value="PIQ88925.1"/>
    <property type="molecule type" value="Genomic_DNA"/>
</dbReference>
<sequence length="198" mass="23017">MKPKDIDLFFNRLSENFSGNVKIIILGGAGSLLMGGKRPTLDIDFEVRFNDGENIDRVKFQEAIKKTTQTTGISAQFSEDAERWSEISLSDYSEHLKTYKAFKNIAVYFLEPEYWSIGKISRYWDQDIQDMIAVFKHENIGPINLLAVWTTAISQSPLSSQLFSAKKHIFHFFKTFGRKIWDKDYPEEKILEILEKQF</sequence>
<evidence type="ECO:0000259" key="1">
    <source>
        <dbReference type="Pfam" id="PF19502"/>
    </source>
</evidence>
<accession>A0A2H0LZL8</accession>
<reference evidence="2 3" key="1">
    <citation type="submission" date="2017-09" db="EMBL/GenBank/DDBJ databases">
        <title>Depth-based differentiation of microbial function through sediment-hosted aquifers and enrichment of novel symbionts in the deep terrestrial subsurface.</title>
        <authorList>
            <person name="Probst A.J."/>
            <person name="Ladd B."/>
            <person name="Jarett J.K."/>
            <person name="Geller-Mcgrath D.E."/>
            <person name="Sieber C.M."/>
            <person name="Emerson J.B."/>
            <person name="Anantharaman K."/>
            <person name="Thomas B.C."/>
            <person name="Malmstrom R."/>
            <person name="Stieglmeier M."/>
            <person name="Klingl A."/>
            <person name="Woyke T."/>
            <person name="Ryan C.M."/>
            <person name="Banfield J.F."/>
        </authorList>
    </citation>
    <scope>NUCLEOTIDE SEQUENCE [LARGE SCALE GENOMIC DNA]</scope>
    <source>
        <strain evidence="2">CG11_big_fil_rev_8_21_14_0_20_42_13</strain>
    </source>
</reference>
<comment type="caution">
    <text evidence="2">The sequence shown here is derived from an EMBL/GenBank/DDBJ whole genome shotgun (WGS) entry which is preliminary data.</text>
</comment>
<proteinExistence type="predicted"/>
<evidence type="ECO:0000313" key="3">
    <source>
        <dbReference type="Proteomes" id="UP000229641"/>
    </source>
</evidence>
<name>A0A2H0LZL8_9BACT</name>